<gene>
    <name evidence="1" type="ORF">CCMP2556_LOCUS20970</name>
    <name evidence="2" type="ORF">CCMP2556_LOCUS21556</name>
</gene>
<keyword evidence="3" id="KW-1185">Reference proteome</keyword>
<dbReference type="EMBL" id="CAXAMN010013102">
    <property type="protein sequence ID" value="CAK9039866.1"/>
    <property type="molecule type" value="Genomic_DNA"/>
</dbReference>
<sequence length="158" mass="17744">MGMGPCFTKGFVFDCLNECDRCPRLHAMTADKLESCGMYLPQMLDFRDMPSHLFITSNWLCSVQITDDHCSPLERAHALRAVDTFLLSPANDQVTSIILLSGWEASNVLVEMRCLSKHAPQRATQAEEFFAQLCHLSDTGKSMFACRAGYPKLPRAEH</sequence>
<proteinExistence type="predicted"/>
<protein>
    <submittedName>
        <fullName evidence="2">Uncharacterized protein</fullName>
    </submittedName>
</protein>
<name>A0ABP0LL06_9DINO</name>
<organism evidence="2 3">
    <name type="scientific">Durusdinium trenchii</name>
    <dbReference type="NCBI Taxonomy" id="1381693"/>
    <lineage>
        <taxon>Eukaryota</taxon>
        <taxon>Sar</taxon>
        <taxon>Alveolata</taxon>
        <taxon>Dinophyceae</taxon>
        <taxon>Suessiales</taxon>
        <taxon>Symbiodiniaceae</taxon>
        <taxon>Durusdinium</taxon>
    </lineage>
</organism>
<dbReference type="EMBL" id="CAXAMN010012448">
    <property type="protein sequence ID" value="CAK9038254.1"/>
    <property type="molecule type" value="Genomic_DNA"/>
</dbReference>
<reference evidence="2 3" key="1">
    <citation type="submission" date="2024-02" db="EMBL/GenBank/DDBJ databases">
        <authorList>
            <person name="Chen Y."/>
            <person name="Shah S."/>
            <person name="Dougan E. K."/>
            <person name="Thang M."/>
            <person name="Chan C."/>
        </authorList>
    </citation>
    <scope>NUCLEOTIDE SEQUENCE [LARGE SCALE GENOMIC DNA]</scope>
</reference>
<comment type="caution">
    <text evidence="2">The sequence shown here is derived from an EMBL/GenBank/DDBJ whole genome shotgun (WGS) entry which is preliminary data.</text>
</comment>
<accession>A0ABP0LL06</accession>
<evidence type="ECO:0000313" key="1">
    <source>
        <dbReference type="EMBL" id="CAK9038254.1"/>
    </source>
</evidence>
<evidence type="ECO:0000313" key="3">
    <source>
        <dbReference type="Proteomes" id="UP001642484"/>
    </source>
</evidence>
<evidence type="ECO:0000313" key="2">
    <source>
        <dbReference type="EMBL" id="CAK9039866.1"/>
    </source>
</evidence>
<dbReference type="Proteomes" id="UP001642484">
    <property type="component" value="Unassembled WGS sequence"/>
</dbReference>